<accession>A0A7R9ERZ2</accession>
<gene>
    <name evidence="1" type="ORF">TBIB3V08_LOCUS2648</name>
</gene>
<protein>
    <submittedName>
        <fullName evidence="1">Uncharacterized protein</fullName>
    </submittedName>
</protein>
<reference evidence="1" key="1">
    <citation type="submission" date="2020-11" db="EMBL/GenBank/DDBJ databases">
        <authorList>
            <person name="Tran Van P."/>
        </authorList>
    </citation>
    <scope>NUCLEOTIDE SEQUENCE</scope>
</reference>
<proteinExistence type="predicted"/>
<dbReference type="AlphaFoldDB" id="A0A7R9ERZ2"/>
<sequence>MLTLEAGIVVRKLRTFPPEYSTNAMNMEPCSYDTSNLETESLSQVNATIKDELDEINTSKGKFCNVKVEEHFYGEIEPFSEEHSSEKSVIKDELDEINTSKGKFCNVKVEEHFYGEIEPFSEEHSSERSVIKHQPDPDAHDDAFDLDIDQVKYNELVQRQGITDNYDYCLAVGLLHLRNNQVMFPKTRRIQFSNQNTCNIYAAAVSSCINSITEHEAQKANDWSGAWSYPSLPTKLRWSQLVQGRTIPQLCYYSSLSA</sequence>
<dbReference type="EMBL" id="OD564883">
    <property type="protein sequence ID" value="CAD7440121.1"/>
    <property type="molecule type" value="Genomic_DNA"/>
</dbReference>
<name>A0A7R9ERZ2_9NEOP</name>
<evidence type="ECO:0000313" key="1">
    <source>
        <dbReference type="EMBL" id="CAD7440121.1"/>
    </source>
</evidence>
<organism evidence="1">
    <name type="scientific">Timema bartmani</name>
    <dbReference type="NCBI Taxonomy" id="61472"/>
    <lineage>
        <taxon>Eukaryota</taxon>
        <taxon>Metazoa</taxon>
        <taxon>Ecdysozoa</taxon>
        <taxon>Arthropoda</taxon>
        <taxon>Hexapoda</taxon>
        <taxon>Insecta</taxon>
        <taxon>Pterygota</taxon>
        <taxon>Neoptera</taxon>
        <taxon>Polyneoptera</taxon>
        <taxon>Phasmatodea</taxon>
        <taxon>Timematodea</taxon>
        <taxon>Timematoidea</taxon>
        <taxon>Timematidae</taxon>
        <taxon>Timema</taxon>
    </lineage>
</organism>